<dbReference type="Proteomes" id="UP000006671">
    <property type="component" value="Unassembled WGS sequence"/>
</dbReference>
<dbReference type="VEuPathDB" id="AmoebaDB:NAEGRDRAFT_76177"/>
<evidence type="ECO:0000259" key="1">
    <source>
        <dbReference type="Pfam" id="PF13475"/>
    </source>
</evidence>
<dbReference type="AlphaFoldDB" id="D2W447"/>
<reference evidence="2 3" key="1">
    <citation type="journal article" date="2010" name="Cell">
        <title>The genome of Naegleria gruberi illuminates early eukaryotic versatility.</title>
        <authorList>
            <person name="Fritz-Laylin L.K."/>
            <person name="Prochnik S.E."/>
            <person name="Ginger M.L."/>
            <person name="Dacks J.B."/>
            <person name="Carpenter M.L."/>
            <person name="Field M.C."/>
            <person name="Kuo A."/>
            <person name="Paredez A."/>
            <person name="Chapman J."/>
            <person name="Pham J."/>
            <person name="Shu S."/>
            <person name="Neupane R."/>
            <person name="Cipriano M."/>
            <person name="Mancuso J."/>
            <person name="Tu H."/>
            <person name="Salamov A."/>
            <person name="Lindquist E."/>
            <person name="Shapiro H."/>
            <person name="Lucas S."/>
            <person name="Grigoriev I.V."/>
            <person name="Cande W.Z."/>
            <person name="Fulton C."/>
            <person name="Rokhsar D.S."/>
            <person name="Dawson S.C."/>
        </authorList>
    </citation>
    <scope>NUCLEOTIDE SEQUENCE [LARGE SCALE GENOMIC DNA]</scope>
    <source>
        <strain evidence="2 3">NEG-M</strain>
    </source>
</reference>
<dbReference type="InterPro" id="IPR025197">
    <property type="entry name" value="DUF4116"/>
</dbReference>
<organism evidence="3">
    <name type="scientific">Naegleria gruberi</name>
    <name type="common">Amoeba</name>
    <dbReference type="NCBI Taxonomy" id="5762"/>
    <lineage>
        <taxon>Eukaryota</taxon>
        <taxon>Discoba</taxon>
        <taxon>Heterolobosea</taxon>
        <taxon>Tetramitia</taxon>
        <taxon>Eutetramitia</taxon>
        <taxon>Vahlkampfiidae</taxon>
        <taxon>Naegleria</taxon>
    </lineage>
</organism>
<gene>
    <name evidence="2" type="ORF">NAEGRDRAFT_76177</name>
</gene>
<evidence type="ECO:0000313" key="2">
    <source>
        <dbReference type="EMBL" id="EFC36148.1"/>
    </source>
</evidence>
<dbReference type="InParanoid" id="D2W447"/>
<sequence>MVSIFDLWDHKPVVLAIFSIHFKEKRQPLRAVSKRLRNDKEVVMAAFEKDYSQFKYASSELRADREFVLLLARSFGDIGLVLEYISSDLTSDKDFMSGLFEADSKGFGYFPIELRSDKDFVLQIIGKSTYDLNLEFLRHLSDNLKADKEIVLKAVFPNEYSTQQLDIYLNNDREIALTAVRKERLVFRFLSKELQSDEEIQKYMIESFGNDLVNSKKRNKI</sequence>
<dbReference type="OrthoDB" id="206348at2759"/>
<dbReference type="Pfam" id="PF13475">
    <property type="entry name" value="DUF4116"/>
    <property type="match status" value="2"/>
</dbReference>
<dbReference type="RefSeq" id="XP_002668892.1">
    <property type="nucleotide sequence ID" value="XM_002668846.1"/>
</dbReference>
<protein>
    <submittedName>
        <fullName evidence="2">Predicted protein</fullName>
    </submittedName>
</protein>
<keyword evidence="3" id="KW-1185">Reference proteome</keyword>
<evidence type="ECO:0000313" key="3">
    <source>
        <dbReference type="Proteomes" id="UP000006671"/>
    </source>
</evidence>
<proteinExistence type="predicted"/>
<dbReference type="GeneID" id="8860492"/>
<feature type="domain" description="DUF4116" evidence="1">
    <location>
        <begin position="39"/>
        <end position="89"/>
    </location>
</feature>
<dbReference type="EMBL" id="GG738937">
    <property type="protein sequence ID" value="EFC36148.1"/>
    <property type="molecule type" value="Genomic_DNA"/>
</dbReference>
<name>D2W447_NAEGR</name>
<accession>D2W447</accession>
<feature type="domain" description="DUF4116" evidence="1">
    <location>
        <begin position="172"/>
        <end position="210"/>
    </location>
</feature>
<dbReference type="KEGG" id="ngr:NAEGRDRAFT_76177"/>